<accession>A0AAD3XK14</accession>
<organism evidence="2 3">
    <name type="scientific">Nepenthes gracilis</name>
    <name type="common">Slender pitcher plant</name>
    <dbReference type="NCBI Taxonomy" id="150966"/>
    <lineage>
        <taxon>Eukaryota</taxon>
        <taxon>Viridiplantae</taxon>
        <taxon>Streptophyta</taxon>
        <taxon>Embryophyta</taxon>
        <taxon>Tracheophyta</taxon>
        <taxon>Spermatophyta</taxon>
        <taxon>Magnoliopsida</taxon>
        <taxon>eudicotyledons</taxon>
        <taxon>Gunneridae</taxon>
        <taxon>Pentapetalae</taxon>
        <taxon>Caryophyllales</taxon>
        <taxon>Nepenthaceae</taxon>
        <taxon>Nepenthes</taxon>
    </lineage>
</organism>
<reference evidence="2" key="1">
    <citation type="submission" date="2023-05" db="EMBL/GenBank/DDBJ databases">
        <title>Nepenthes gracilis genome sequencing.</title>
        <authorList>
            <person name="Fukushima K."/>
        </authorList>
    </citation>
    <scope>NUCLEOTIDE SEQUENCE</scope>
    <source>
        <strain evidence="2">SING2019-196</strain>
    </source>
</reference>
<feature type="region of interest" description="Disordered" evidence="1">
    <location>
        <begin position="1"/>
        <end position="25"/>
    </location>
</feature>
<evidence type="ECO:0000313" key="2">
    <source>
        <dbReference type="EMBL" id="GMH07468.1"/>
    </source>
</evidence>
<comment type="caution">
    <text evidence="2">The sequence shown here is derived from an EMBL/GenBank/DDBJ whole genome shotgun (WGS) entry which is preliminary data.</text>
</comment>
<dbReference type="Proteomes" id="UP001279734">
    <property type="component" value="Unassembled WGS sequence"/>
</dbReference>
<name>A0AAD3XK14_NEPGR</name>
<proteinExistence type="predicted"/>
<keyword evidence="3" id="KW-1185">Reference proteome</keyword>
<evidence type="ECO:0000313" key="3">
    <source>
        <dbReference type="Proteomes" id="UP001279734"/>
    </source>
</evidence>
<dbReference type="AlphaFoldDB" id="A0AAD3XK14"/>
<gene>
    <name evidence="2" type="ORF">Nepgr_009308</name>
</gene>
<evidence type="ECO:0000256" key="1">
    <source>
        <dbReference type="SAM" id="MobiDB-lite"/>
    </source>
</evidence>
<sequence length="86" mass="9684">MHPRQVGSGIKHAKPSKTWIISAGPKDEAETGRRLKCYFFASQHSKTKTQFKSKVSDPGRTSKAEKQLAVQFIPIALVTHIRPKKR</sequence>
<protein>
    <submittedName>
        <fullName evidence="2">Uncharacterized protein</fullName>
    </submittedName>
</protein>
<dbReference type="EMBL" id="BSYO01000007">
    <property type="protein sequence ID" value="GMH07468.1"/>
    <property type="molecule type" value="Genomic_DNA"/>
</dbReference>